<protein>
    <submittedName>
        <fullName evidence="1">Uncharacterized protein conserved in bacteria</fullName>
    </submittedName>
</protein>
<evidence type="ECO:0000313" key="1">
    <source>
        <dbReference type="EMBL" id="SPV25474.1"/>
    </source>
</evidence>
<dbReference type="Pfam" id="PF06224">
    <property type="entry name" value="AlkZ-like"/>
    <property type="match status" value="1"/>
</dbReference>
<accession>A0A2X1H2P5</accession>
<dbReference type="Proteomes" id="UP000249891">
    <property type="component" value="Unassembled WGS sequence"/>
</dbReference>
<sequence>MKRLAQKYFRSHSPASLEDFTWWSGLPKMQCKKAIEGIASELEEVSVESTPMYLYRNDFEATNYAKTMHLLPPYDEYLIGYKSRWVALDKKHEAKAHNKFGIFKPVILHEGRVVGNWKASIDKQATNLTTDLFTEKTKVRKRSLQEATDQLVRFCKKDN</sequence>
<gene>
    <name evidence="1" type="ORF">NCTC11546_00066</name>
</gene>
<dbReference type="EMBL" id="UARG01000009">
    <property type="protein sequence ID" value="SPV25474.1"/>
    <property type="molecule type" value="Genomic_DNA"/>
</dbReference>
<dbReference type="AlphaFoldDB" id="A0A2X1H2P5"/>
<reference evidence="1 2" key="1">
    <citation type="submission" date="2018-06" db="EMBL/GenBank/DDBJ databases">
        <authorList>
            <consortium name="Pathogen Informatics"/>
            <person name="Doyle S."/>
        </authorList>
    </citation>
    <scope>NUCLEOTIDE SEQUENCE [LARGE SCALE GENOMIC DNA]</scope>
    <source>
        <strain evidence="1 2">NCTC11546</strain>
    </source>
</reference>
<dbReference type="PANTHER" id="PTHR38479:SF2">
    <property type="entry name" value="WINGED HELIX DNA-BINDING DOMAIN-CONTAINING PROTEIN"/>
    <property type="match status" value="1"/>
</dbReference>
<organism evidence="1 2">
    <name type="scientific">Capnocytophaga ochracea</name>
    <dbReference type="NCBI Taxonomy" id="1018"/>
    <lineage>
        <taxon>Bacteria</taxon>
        <taxon>Pseudomonadati</taxon>
        <taxon>Bacteroidota</taxon>
        <taxon>Flavobacteriia</taxon>
        <taxon>Flavobacteriales</taxon>
        <taxon>Flavobacteriaceae</taxon>
        <taxon>Capnocytophaga</taxon>
    </lineage>
</organism>
<dbReference type="InterPro" id="IPR009351">
    <property type="entry name" value="AlkZ-like"/>
</dbReference>
<evidence type="ECO:0000313" key="2">
    <source>
        <dbReference type="Proteomes" id="UP000249891"/>
    </source>
</evidence>
<proteinExistence type="predicted"/>
<name>A0A2X1H2P5_CAPOC</name>
<dbReference type="PANTHER" id="PTHR38479">
    <property type="entry name" value="LMO0824 PROTEIN"/>
    <property type="match status" value="1"/>
</dbReference>